<dbReference type="Pfam" id="PF02354">
    <property type="entry name" value="Latrophilin"/>
    <property type="match status" value="1"/>
</dbReference>
<reference evidence="8" key="1">
    <citation type="journal article" date="2017" name="Nat. Commun.">
        <title>The North American bullfrog draft genome provides insight into hormonal regulation of long noncoding RNA.</title>
        <authorList>
            <person name="Hammond S.A."/>
            <person name="Warren R.L."/>
            <person name="Vandervalk B.P."/>
            <person name="Kucuk E."/>
            <person name="Khan H."/>
            <person name="Gibb E.A."/>
            <person name="Pandoh P."/>
            <person name="Kirk H."/>
            <person name="Zhao Y."/>
            <person name="Jones M."/>
            <person name="Mungall A.J."/>
            <person name="Coope R."/>
            <person name="Pleasance S."/>
            <person name="Moore R.A."/>
            <person name="Holt R.A."/>
            <person name="Round J.M."/>
            <person name="Ohora S."/>
            <person name="Walle B.V."/>
            <person name="Veldhoen N."/>
            <person name="Helbing C.C."/>
            <person name="Birol I."/>
        </authorList>
    </citation>
    <scope>NUCLEOTIDE SEQUENCE [LARGE SCALE GENOMIC DNA]</scope>
</reference>
<sequence>MDIGPDHGGVNSITYQCPQYHPSVPTAPPISAHSVTYQCPQCHLSVPTVPPISAHSTAYKSPITGMNGEGGTVLAPPALNVNLLILLVTLHKMLRSSSVLKPDSSRLENIKSWALGAVTLLFLLGLTWAFGLLFINKESLVLAYLFTTFNALQGLFIFIFHCALQKKVHKEYSKCLRHSYCCVRGPGAEHGTLKSTVNSRYYTQSRIRRMWNDTVRKQTESSFIAGDLNSTPTLNRGTMGNHLLTNPVLQSRVGTSPYNTLITESVGFSPSSPGYNTTE</sequence>
<dbReference type="Proteomes" id="UP000228934">
    <property type="component" value="Unassembled WGS sequence"/>
</dbReference>
<dbReference type="GO" id="GO:0004930">
    <property type="term" value="F:G protein-coupled receptor activity"/>
    <property type="evidence" value="ECO:0007669"/>
    <property type="project" value="InterPro"/>
</dbReference>
<evidence type="ECO:0000256" key="3">
    <source>
        <dbReference type="ARBA" id="ARBA00022989"/>
    </source>
</evidence>
<dbReference type="InterPro" id="IPR000832">
    <property type="entry name" value="GPCR_2_secretin-like"/>
</dbReference>
<dbReference type="Pfam" id="PF00002">
    <property type="entry name" value="7tm_2"/>
    <property type="match status" value="1"/>
</dbReference>
<evidence type="ECO:0000256" key="4">
    <source>
        <dbReference type="ARBA" id="ARBA00023136"/>
    </source>
</evidence>
<dbReference type="Gene3D" id="1.20.1070.10">
    <property type="entry name" value="Rhodopsin 7-helix transmembrane proteins"/>
    <property type="match status" value="1"/>
</dbReference>
<feature type="transmembrane region" description="Helical" evidence="5">
    <location>
        <begin position="141"/>
        <end position="164"/>
    </location>
</feature>
<organism evidence="7 8">
    <name type="scientific">Aquarana catesbeiana</name>
    <name type="common">American bullfrog</name>
    <name type="synonym">Rana catesbeiana</name>
    <dbReference type="NCBI Taxonomy" id="8400"/>
    <lineage>
        <taxon>Eukaryota</taxon>
        <taxon>Metazoa</taxon>
        <taxon>Chordata</taxon>
        <taxon>Craniata</taxon>
        <taxon>Vertebrata</taxon>
        <taxon>Euteleostomi</taxon>
        <taxon>Amphibia</taxon>
        <taxon>Batrachia</taxon>
        <taxon>Anura</taxon>
        <taxon>Neobatrachia</taxon>
        <taxon>Ranoidea</taxon>
        <taxon>Ranidae</taxon>
        <taxon>Aquarana</taxon>
    </lineage>
</organism>
<comment type="subcellular location">
    <subcellularLocation>
        <location evidence="1">Membrane</location>
        <topology evidence="1">Multi-pass membrane protein</topology>
    </subcellularLocation>
</comment>
<dbReference type="InterPro" id="IPR003334">
    <property type="entry name" value="GPCR_2_latrophilin_rcpt_C"/>
</dbReference>
<dbReference type="GO" id="GO:0016524">
    <property type="term" value="F:latrotoxin receptor activity"/>
    <property type="evidence" value="ECO:0007669"/>
    <property type="project" value="TreeGrafter"/>
</dbReference>
<feature type="transmembrane region" description="Helical" evidence="5">
    <location>
        <begin position="73"/>
        <end position="91"/>
    </location>
</feature>
<evidence type="ECO:0000256" key="5">
    <source>
        <dbReference type="SAM" id="Phobius"/>
    </source>
</evidence>
<evidence type="ECO:0000256" key="1">
    <source>
        <dbReference type="ARBA" id="ARBA00004141"/>
    </source>
</evidence>
<dbReference type="EMBL" id="KV924873">
    <property type="protein sequence ID" value="PIO39541.1"/>
    <property type="molecule type" value="Genomic_DNA"/>
</dbReference>
<evidence type="ECO:0000313" key="7">
    <source>
        <dbReference type="EMBL" id="PIO39541.1"/>
    </source>
</evidence>
<gene>
    <name evidence="7" type="ORF">AB205_0143340</name>
</gene>
<dbReference type="GO" id="GO:0030424">
    <property type="term" value="C:axon"/>
    <property type="evidence" value="ECO:0007669"/>
    <property type="project" value="TreeGrafter"/>
</dbReference>
<dbReference type="PANTHER" id="PTHR12011">
    <property type="entry name" value="ADHESION G-PROTEIN COUPLED RECEPTOR"/>
    <property type="match status" value="1"/>
</dbReference>
<dbReference type="InterPro" id="IPR017983">
    <property type="entry name" value="GPCR_2_secretin-like_CS"/>
</dbReference>
<protein>
    <recommendedName>
        <fullName evidence="6">G-protein coupled receptors family 2 profile 2 domain-containing protein</fullName>
    </recommendedName>
</protein>
<evidence type="ECO:0000256" key="2">
    <source>
        <dbReference type="ARBA" id="ARBA00022692"/>
    </source>
</evidence>
<dbReference type="GO" id="GO:0007189">
    <property type="term" value="P:adenylate cyclase-activating G protein-coupled receptor signaling pathway"/>
    <property type="evidence" value="ECO:0007669"/>
    <property type="project" value="TreeGrafter"/>
</dbReference>
<dbReference type="AlphaFoldDB" id="A0A2G9SJH5"/>
<proteinExistence type="predicted"/>
<dbReference type="GO" id="GO:0042734">
    <property type="term" value="C:presynaptic membrane"/>
    <property type="evidence" value="ECO:0007669"/>
    <property type="project" value="TreeGrafter"/>
</dbReference>
<name>A0A2G9SJH5_AQUCT</name>
<dbReference type="PROSITE" id="PS00650">
    <property type="entry name" value="G_PROTEIN_RECEP_F2_2"/>
    <property type="match status" value="1"/>
</dbReference>
<dbReference type="PANTHER" id="PTHR12011:SF62">
    <property type="entry name" value="ADHESION G PROTEIN-COUPLED RECEPTOR L1"/>
    <property type="match status" value="1"/>
</dbReference>
<dbReference type="GO" id="GO:0007157">
    <property type="term" value="P:heterophilic cell-cell adhesion via plasma membrane cell adhesion molecules"/>
    <property type="evidence" value="ECO:0007669"/>
    <property type="project" value="TreeGrafter"/>
</dbReference>
<dbReference type="InterPro" id="IPR017981">
    <property type="entry name" value="GPCR_2-like_7TM"/>
</dbReference>
<accession>A0A2G9SJH5</accession>
<evidence type="ECO:0000313" key="8">
    <source>
        <dbReference type="Proteomes" id="UP000228934"/>
    </source>
</evidence>
<keyword evidence="2 5" id="KW-0812">Transmembrane</keyword>
<dbReference type="OrthoDB" id="1100386at2759"/>
<feature type="transmembrane region" description="Helical" evidence="5">
    <location>
        <begin position="112"/>
        <end position="135"/>
    </location>
</feature>
<keyword evidence="4 5" id="KW-0472">Membrane</keyword>
<feature type="domain" description="G-protein coupled receptors family 2 profile 2" evidence="6">
    <location>
        <begin position="78"/>
        <end position="165"/>
    </location>
</feature>
<keyword evidence="3 5" id="KW-1133">Transmembrane helix</keyword>
<dbReference type="GO" id="GO:0007166">
    <property type="term" value="P:cell surface receptor signaling pathway"/>
    <property type="evidence" value="ECO:0007669"/>
    <property type="project" value="InterPro"/>
</dbReference>
<evidence type="ECO:0000259" key="6">
    <source>
        <dbReference type="PROSITE" id="PS50261"/>
    </source>
</evidence>
<dbReference type="PROSITE" id="PS50261">
    <property type="entry name" value="G_PROTEIN_RECEP_F2_4"/>
    <property type="match status" value="1"/>
</dbReference>
<keyword evidence="8" id="KW-1185">Reference proteome</keyword>